<dbReference type="PATRIC" id="fig|213810.4.peg.2169"/>
<dbReference type="STRING" id="213810.RUM_22800"/>
<keyword evidence="2" id="KW-0808">Transferase</keyword>
<evidence type="ECO:0000313" key="2">
    <source>
        <dbReference type="EMBL" id="CBL18278.1"/>
    </source>
</evidence>
<dbReference type="HOGENOM" id="CLU_006229_4_0_9"/>
<accession>D4LF83</accession>
<feature type="domain" description="AAA+ ATPase" evidence="1">
    <location>
        <begin position="22"/>
        <end position="163"/>
    </location>
</feature>
<evidence type="ECO:0000259" key="1">
    <source>
        <dbReference type="SMART" id="SM00382"/>
    </source>
</evidence>
<reference evidence="2" key="1">
    <citation type="submission" date="2010-03" db="EMBL/GenBank/DDBJ databases">
        <title>The genome sequence of Ruminococcus sp. 18P13.</title>
        <authorList>
            <consortium name="metaHIT consortium -- http://www.metahit.eu/"/>
            <person name="Pajon A."/>
            <person name="Turner K."/>
            <person name="Parkhill J."/>
            <person name="Bernalier A."/>
        </authorList>
    </citation>
    <scope>NUCLEOTIDE SEQUENCE [LARGE SCALE GENOMIC DNA]</scope>
    <source>
        <strain evidence="2">Type strain: 18P13</strain>
    </source>
</reference>
<dbReference type="InterPro" id="IPR027417">
    <property type="entry name" value="P-loop_NTPase"/>
</dbReference>
<keyword evidence="2" id="KW-0548">Nucleotidyltransferase</keyword>
<evidence type="ECO:0000313" key="3">
    <source>
        <dbReference type="Proteomes" id="UP000007054"/>
    </source>
</evidence>
<dbReference type="PANTHER" id="PTHR11669">
    <property type="entry name" value="REPLICATION FACTOR C / DNA POLYMERASE III GAMMA-TAU SUBUNIT"/>
    <property type="match status" value="1"/>
</dbReference>
<reference evidence="2" key="2">
    <citation type="submission" date="2010-03" db="EMBL/GenBank/DDBJ databases">
        <authorList>
            <person name="Pajon A."/>
        </authorList>
    </citation>
    <scope>NUCLEOTIDE SEQUENCE</scope>
    <source>
        <strain evidence="2">Type strain: 18P13</strain>
    </source>
</reference>
<dbReference type="EMBL" id="FP929052">
    <property type="protein sequence ID" value="CBL18278.1"/>
    <property type="molecule type" value="Genomic_DNA"/>
</dbReference>
<dbReference type="SMART" id="SM00382">
    <property type="entry name" value="AAA"/>
    <property type="match status" value="1"/>
</dbReference>
<proteinExistence type="predicted"/>
<dbReference type="GO" id="GO:0016779">
    <property type="term" value="F:nucleotidyltransferase activity"/>
    <property type="evidence" value="ECO:0007669"/>
    <property type="project" value="UniProtKB-KW"/>
</dbReference>
<protein>
    <recommendedName>
        <fullName evidence="1">AAA+ ATPase domain-containing protein</fullName>
    </recommendedName>
</protein>
<dbReference type="Proteomes" id="UP000007054">
    <property type="component" value="Chromosome"/>
</dbReference>
<dbReference type="Gene3D" id="3.40.50.300">
    <property type="entry name" value="P-loop containing nucleotide triphosphate hydrolases"/>
    <property type="match status" value="1"/>
</dbReference>
<dbReference type="SUPFAM" id="SSF52540">
    <property type="entry name" value="P-loop containing nucleoside triphosphate hydrolases"/>
    <property type="match status" value="1"/>
</dbReference>
<keyword evidence="3" id="KW-1185">Reference proteome</keyword>
<dbReference type="PANTHER" id="PTHR11669:SF8">
    <property type="entry name" value="DNA POLYMERASE III SUBUNIT DELTA"/>
    <property type="match status" value="1"/>
</dbReference>
<dbReference type="InterPro" id="IPR050238">
    <property type="entry name" value="DNA_Rep/Repair_Clamp_Loader"/>
</dbReference>
<name>D4LF83_RUMC1</name>
<dbReference type="InterPro" id="IPR003593">
    <property type="entry name" value="AAA+_ATPase"/>
</dbReference>
<organism evidence="2 3">
    <name type="scientific">Ruminococcus champanellensis (strain DSM 18848 / JCM 17042 / KCTC 15320 / 18P13)</name>
    <dbReference type="NCBI Taxonomy" id="213810"/>
    <lineage>
        <taxon>Bacteria</taxon>
        <taxon>Bacillati</taxon>
        <taxon>Bacillota</taxon>
        <taxon>Clostridia</taxon>
        <taxon>Eubacteriales</taxon>
        <taxon>Oscillospiraceae</taxon>
        <taxon>Ruminococcus</taxon>
    </lineage>
</organism>
<dbReference type="Pfam" id="PF13177">
    <property type="entry name" value="DNA_pol3_delta2"/>
    <property type="match status" value="1"/>
</dbReference>
<dbReference type="AlphaFoldDB" id="D4LF83"/>
<dbReference type="RefSeq" id="WP_015559184.1">
    <property type="nucleotide sequence ID" value="NC_021039.1"/>
</dbReference>
<sequence>MKLYGNAHGLAAIEAMCTSGRLPHSFLIYGEQGTGKKTLAWYLAARLLCEGAHKPCGSCKPCHNVEHRQHPDVQEVPHSGKTGGFSVESIRRVCADAYKTPNNGMRKLYLFTDADHMTVQAQNALLKLVEEPPDFTYFVFTAQSRQAFLETILSRVSAIGTSACTEPQCTQALLDAGYSGEDAARAVAVFHGNIGRCLEYLSDPAVQETVALTKKLADSIMNRDEYALLAALTACSTDKTRLLTALELLDRQLRDALCLRTGANACIGCYPEGAAQFAQRITLAQGARLHDALLRSVQDLEGNVSPALAVTALCAGIMTENA</sequence>
<gene>
    <name evidence="2" type="ordered locus">RUM_22800</name>
</gene>
<dbReference type="GO" id="GO:0006261">
    <property type="term" value="P:DNA-templated DNA replication"/>
    <property type="evidence" value="ECO:0007669"/>
    <property type="project" value="TreeGrafter"/>
</dbReference>
<dbReference type="KEGG" id="rch:RUM_22800"/>
<dbReference type="GeneID" id="83156929"/>